<dbReference type="Proteomes" id="UP000675880">
    <property type="component" value="Unassembled WGS sequence"/>
</dbReference>
<organism evidence="3 4">
    <name type="scientific">Nitrospira defluvii</name>
    <dbReference type="NCBI Taxonomy" id="330214"/>
    <lineage>
        <taxon>Bacteria</taxon>
        <taxon>Pseudomonadati</taxon>
        <taxon>Nitrospirota</taxon>
        <taxon>Nitrospiria</taxon>
        <taxon>Nitrospirales</taxon>
        <taxon>Nitrospiraceae</taxon>
        <taxon>Nitrospira</taxon>
    </lineage>
</organism>
<keyword evidence="4" id="KW-1185">Reference proteome</keyword>
<name>A0ABM8R7D4_9BACT</name>
<evidence type="ECO:0000256" key="2">
    <source>
        <dbReference type="SAM" id="SignalP"/>
    </source>
</evidence>
<feature type="chain" id="PRO_5045747744" evidence="2">
    <location>
        <begin position="24"/>
        <end position="189"/>
    </location>
</feature>
<accession>A0ABM8R7D4</accession>
<gene>
    <name evidence="3" type="ORF">NSPZN2_110046</name>
</gene>
<keyword evidence="2" id="KW-0732">Signal</keyword>
<feature type="region of interest" description="Disordered" evidence="1">
    <location>
        <begin position="67"/>
        <end position="88"/>
    </location>
</feature>
<evidence type="ECO:0000313" key="4">
    <source>
        <dbReference type="Proteomes" id="UP000675880"/>
    </source>
</evidence>
<evidence type="ECO:0000256" key="1">
    <source>
        <dbReference type="SAM" id="MobiDB-lite"/>
    </source>
</evidence>
<sequence>MWSLRLVLATLAVSFPLQPGAQAFESLTVDMWECPGPEGTILYTNKERPDCQPKVLQALSVVPSPPDLPIPFSGGSSPSRPSPRTQDFSYDTPIGALRNFSQIPDSGRDWHAANAGSGSVQTEVCSMYAEWIHLNQNTRGGHLFGTDPSYGGNPTAQNWYAPSYSFYDNARYLALSQIFGAGFIPIGCR</sequence>
<proteinExistence type="predicted"/>
<dbReference type="RefSeq" id="WP_213041880.1">
    <property type="nucleotide sequence ID" value="NZ_CAJNBJ010000003.1"/>
</dbReference>
<feature type="signal peptide" evidence="2">
    <location>
        <begin position="1"/>
        <end position="23"/>
    </location>
</feature>
<comment type="caution">
    <text evidence="3">The sequence shown here is derived from an EMBL/GenBank/DDBJ whole genome shotgun (WGS) entry which is preliminary data.</text>
</comment>
<feature type="compositionally biased region" description="Low complexity" evidence="1">
    <location>
        <begin position="70"/>
        <end position="84"/>
    </location>
</feature>
<dbReference type="EMBL" id="CAJNBJ010000003">
    <property type="protein sequence ID" value="CAE6736834.1"/>
    <property type="molecule type" value="Genomic_DNA"/>
</dbReference>
<reference evidence="3 4" key="1">
    <citation type="submission" date="2021-02" db="EMBL/GenBank/DDBJ databases">
        <authorList>
            <person name="Han P."/>
        </authorList>
    </citation>
    <scope>NUCLEOTIDE SEQUENCE [LARGE SCALE GENOMIC DNA]</scope>
    <source>
        <strain evidence="3">Candidatus Nitrospira sp. ZN2</strain>
    </source>
</reference>
<evidence type="ECO:0000313" key="3">
    <source>
        <dbReference type="EMBL" id="CAE6736834.1"/>
    </source>
</evidence>
<protein>
    <submittedName>
        <fullName evidence="3">Exported protein</fullName>
    </submittedName>
</protein>